<dbReference type="AlphaFoldDB" id="A0A0G4G099"/>
<dbReference type="PhylomeDB" id="A0A0G4G099"/>
<dbReference type="VEuPathDB" id="CryptoDB:Vbra_16586"/>
<name>A0A0G4G099_VITBC</name>
<evidence type="ECO:0000313" key="2">
    <source>
        <dbReference type="Proteomes" id="UP000041254"/>
    </source>
</evidence>
<accession>A0A0G4G099</accession>
<gene>
    <name evidence="1" type="ORF">Vbra_16586</name>
</gene>
<dbReference type="EMBL" id="CDMY01000531">
    <property type="protein sequence ID" value="CEM20952.1"/>
    <property type="molecule type" value="Genomic_DNA"/>
</dbReference>
<dbReference type="InParanoid" id="A0A0G4G099"/>
<dbReference type="Proteomes" id="UP000041254">
    <property type="component" value="Unassembled WGS sequence"/>
</dbReference>
<evidence type="ECO:0000313" key="1">
    <source>
        <dbReference type="EMBL" id="CEM20952.1"/>
    </source>
</evidence>
<organism evidence="1 2">
    <name type="scientific">Vitrella brassicaformis (strain CCMP3155)</name>
    <dbReference type="NCBI Taxonomy" id="1169540"/>
    <lineage>
        <taxon>Eukaryota</taxon>
        <taxon>Sar</taxon>
        <taxon>Alveolata</taxon>
        <taxon>Colpodellida</taxon>
        <taxon>Vitrellaceae</taxon>
        <taxon>Vitrella</taxon>
    </lineage>
</organism>
<sequence length="421" mass="46438">MMAREAAAQTAAAKAPSDKRDYLATLIGDAQLPGVDGHLHTFVSADDVQRLVAVCKHRNELLSNAYVRTRITNFIQTNNLDNIVQFQEPSVSASTRRINGESRKRSKLLMILYLLENGGRFAGWEGVLVYAKTCGRLKTLPIPIGDAVCSIKKAVFDSRAESIRDWMIISQQFQGKREVTLSRSKCGLPGAEKYYREMMGKQCMSVFGHAILYDPAGHARPDAILYDQVHGGHEMGVAELEELYDEAAYQEGNYPLVPHPFADFDLADPPIALNGDTYRSIRDAVVKCLQGKLLAHEVNGVGHLGVPGSPRLLRTVQLCSQSPDEALWGRTRVMSTMGDDVTFRTITLSGDQPGDPFICYLEVVDLTKAPNPGDRGTIACLYTTEAQQADDEQPAEVKFPLTIQLVRNTLGQHDAHLLLNL</sequence>
<keyword evidence="2" id="KW-1185">Reference proteome</keyword>
<reference evidence="1 2" key="1">
    <citation type="submission" date="2014-11" db="EMBL/GenBank/DDBJ databases">
        <authorList>
            <person name="Zhu J."/>
            <person name="Qi W."/>
            <person name="Song R."/>
        </authorList>
    </citation>
    <scope>NUCLEOTIDE SEQUENCE [LARGE SCALE GENOMIC DNA]</scope>
</reference>
<protein>
    <submittedName>
        <fullName evidence="1">Uncharacterized protein</fullName>
    </submittedName>
</protein>
<proteinExistence type="predicted"/>